<dbReference type="AlphaFoldDB" id="A0A854XGB7"/>
<evidence type="ECO:0000256" key="1">
    <source>
        <dbReference type="SAM" id="MobiDB-lite"/>
    </source>
</evidence>
<dbReference type="RefSeq" id="WP_096795512.1">
    <property type="nucleotide sequence ID" value="NZ_NXHE01000007.1"/>
</dbReference>
<reference evidence="2 3" key="1">
    <citation type="submission" date="2017-09" db="EMBL/GenBank/DDBJ databases">
        <authorList>
            <person name="Haney C."/>
            <person name="Melnyk R."/>
        </authorList>
    </citation>
    <scope>NUCLEOTIDE SEQUENCE [LARGE SCALE GENOMIC DNA]</scope>
    <source>
        <strain evidence="2 3">CH229</strain>
    </source>
</reference>
<protein>
    <submittedName>
        <fullName evidence="2">Uncharacterized protein</fullName>
    </submittedName>
</protein>
<organism evidence="2 3">
    <name type="scientific">Pseudomonas fluorescens</name>
    <dbReference type="NCBI Taxonomy" id="294"/>
    <lineage>
        <taxon>Bacteria</taxon>
        <taxon>Pseudomonadati</taxon>
        <taxon>Pseudomonadota</taxon>
        <taxon>Gammaproteobacteria</taxon>
        <taxon>Pseudomonadales</taxon>
        <taxon>Pseudomonadaceae</taxon>
        <taxon>Pseudomonas</taxon>
    </lineage>
</organism>
<accession>A0A854XGB7</accession>
<sequence length="234" mass="26040">MSIPNHLIQAVRENAIEGATAVCRFALAEVENQPDWTQEIHETLLEATALILSLQEQSLIPHAKDAPDLDGSMGYVCNRMRSFLSDVQDELVGQSSAQKLESIKSRFSITLANGFGYEFTDGDLKRIRTLINELRELIIANGELDDDHKQRLLKRLEKMQAEIHKKMSDLNSFYGLLVEASVVFKKVGENAKPIVDRIKELTSISWGTQARAENLPSGTEPPVLGNDSEPPALN</sequence>
<feature type="region of interest" description="Disordered" evidence="1">
    <location>
        <begin position="211"/>
        <end position="234"/>
    </location>
</feature>
<dbReference type="EMBL" id="NXHE01000007">
    <property type="protein sequence ID" value="PCM50137.1"/>
    <property type="molecule type" value="Genomic_DNA"/>
</dbReference>
<name>A0A854XGB7_PSEFL</name>
<evidence type="ECO:0000313" key="3">
    <source>
        <dbReference type="Proteomes" id="UP000218643"/>
    </source>
</evidence>
<evidence type="ECO:0000313" key="2">
    <source>
        <dbReference type="EMBL" id="PCM50137.1"/>
    </source>
</evidence>
<reference evidence="2 3" key="2">
    <citation type="submission" date="2017-10" db="EMBL/GenBank/DDBJ databases">
        <title>Rhizosphere-associated Pseudomonas modulate jasmonic acid/salicylic acid antagonism to induce systemic resistance to herbivores at the cost of susceptibility to pathogens.</title>
        <authorList>
            <person name="Haney C.H."/>
            <person name="Wiesmann C.L."/>
            <person name="Shapiro L.R."/>
            <person name="O'Sullivan L.R."/>
            <person name="Khorasani S."/>
            <person name="Melnyk R.A."/>
            <person name="Xiao L."/>
            <person name="Bush J."/>
            <person name="Carrillo J."/>
            <person name="Pierce N.E."/>
            <person name="Ausubel F.M."/>
        </authorList>
    </citation>
    <scope>NUCLEOTIDE SEQUENCE [LARGE SCALE GENOMIC DNA]</scope>
    <source>
        <strain evidence="2 3">CH229</strain>
    </source>
</reference>
<gene>
    <name evidence="2" type="ORF">CP335_08000</name>
</gene>
<dbReference type="Proteomes" id="UP000218643">
    <property type="component" value="Unassembled WGS sequence"/>
</dbReference>
<proteinExistence type="predicted"/>
<comment type="caution">
    <text evidence="2">The sequence shown here is derived from an EMBL/GenBank/DDBJ whole genome shotgun (WGS) entry which is preliminary data.</text>
</comment>